<protein>
    <submittedName>
        <fullName evidence="5">Shikimate dehydrogenase</fullName>
        <ecNumber evidence="5">1.1.1.25</ecNumber>
    </submittedName>
</protein>
<proteinExistence type="predicted"/>
<dbReference type="GO" id="GO:0050661">
    <property type="term" value="F:NADP binding"/>
    <property type="evidence" value="ECO:0007669"/>
    <property type="project" value="TreeGrafter"/>
</dbReference>
<sequence>MLTTRCAVLGSPVAHSLSPLLHRAAYAYLGLEWEYDAREVREEDLPGFVASLDASWRGLSLTMPLKRAVVPLLDEMGDRAVQAQAANTVVLEGTGERRRLVGHNTDIPGAAAALRERHDGPVDRAVVLGGGATAASVLLALADLGCREAVLLVRDPARAADTLDAVGRHPSPPEVEVAALGSAVPAPDVLVSTVPASAQPGLTGLVAGAGVVFDVIYDPWPTPLAMAAADRFVPVVGGHDLLVHQAVLQVELMTGRPVPVDVLRNALGATP</sequence>
<dbReference type="InterPro" id="IPR022893">
    <property type="entry name" value="Shikimate_DH_fam"/>
</dbReference>
<dbReference type="Gene3D" id="3.40.50.10860">
    <property type="entry name" value="Leucine Dehydrogenase, chain A, domain 1"/>
    <property type="match status" value="1"/>
</dbReference>
<dbReference type="GO" id="GO:0005829">
    <property type="term" value="C:cytosol"/>
    <property type="evidence" value="ECO:0007669"/>
    <property type="project" value="TreeGrafter"/>
</dbReference>
<dbReference type="GO" id="GO:0009423">
    <property type="term" value="P:chorismate biosynthetic process"/>
    <property type="evidence" value="ECO:0007669"/>
    <property type="project" value="TreeGrafter"/>
</dbReference>
<dbReference type="SUPFAM" id="SSF53223">
    <property type="entry name" value="Aminoacid dehydrogenase-like, N-terminal domain"/>
    <property type="match status" value="1"/>
</dbReference>
<accession>A0A4Q5J1C1</accession>
<dbReference type="Gene3D" id="3.40.50.720">
    <property type="entry name" value="NAD(P)-binding Rossmann-like Domain"/>
    <property type="match status" value="1"/>
</dbReference>
<organism evidence="5 6">
    <name type="scientific">Nocardioides iriomotensis</name>
    <dbReference type="NCBI Taxonomy" id="715784"/>
    <lineage>
        <taxon>Bacteria</taxon>
        <taxon>Bacillati</taxon>
        <taxon>Actinomycetota</taxon>
        <taxon>Actinomycetes</taxon>
        <taxon>Propionibacteriales</taxon>
        <taxon>Nocardioidaceae</taxon>
        <taxon>Nocardioides</taxon>
    </lineage>
</organism>
<reference evidence="5 6" key="1">
    <citation type="submission" date="2019-01" db="EMBL/GenBank/DDBJ databases">
        <title>Nocardioides guangzhouensis sp. nov., an actinobacterium isolated from soil.</title>
        <authorList>
            <person name="Fu Y."/>
            <person name="Cai Y."/>
            <person name="Lin Z."/>
            <person name="Chen P."/>
        </authorList>
    </citation>
    <scope>NUCLEOTIDE SEQUENCE [LARGE SCALE GENOMIC DNA]</scope>
    <source>
        <strain evidence="5 6">NBRC 105384</strain>
    </source>
</reference>
<evidence type="ECO:0000259" key="3">
    <source>
        <dbReference type="Pfam" id="PF08501"/>
    </source>
</evidence>
<dbReference type="InterPro" id="IPR046346">
    <property type="entry name" value="Aminoacid_DH-like_N_sf"/>
</dbReference>
<dbReference type="SUPFAM" id="SSF51735">
    <property type="entry name" value="NAD(P)-binding Rossmann-fold domains"/>
    <property type="match status" value="1"/>
</dbReference>
<dbReference type="NCBIfam" id="NF001311">
    <property type="entry name" value="PRK00258.1-3"/>
    <property type="match status" value="1"/>
</dbReference>
<evidence type="ECO:0000256" key="1">
    <source>
        <dbReference type="ARBA" id="ARBA00004871"/>
    </source>
</evidence>
<dbReference type="GO" id="GO:0019632">
    <property type="term" value="P:shikimate metabolic process"/>
    <property type="evidence" value="ECO:0007669"/>
    <property type="project" value="TreeGrafter"/>
</dbReference>
<dbReference type="GO" id="GO:0004764">
    <property type="term" value="F:shikimate 3-dehydrogenase (NADP+) activity"/>
    <property type="evidence" value="ECO:0007669"/>
    <property type="project" value="UniProtKB-EC"/>
</dbReference>
<comment type="pathway">
    <text evidence="1">Metabolic intermediate biosynthesis; chorismate biosynthesis; chorismate from D-erythrose 4-phosphate and phosphoenolpyruvate: step 4/7.</text>
</comment>
<dbReference type="EC" id="1.1.1.25" evidence="5"/>
<dbReference type="RefSeq" id="WP_129988039.1">
    <property type="nucleotide sequence ID" value="NZ_SDPU01000025.1"/>
</dbReference>
<dbReference type="InterPro" id="IPR041121">
    <property type="entry name" value="SDH_C"/>
</dbReference>
<dbReference type="InterPro" id="IPR036291">
    <property type="entry name" value="NAD(P)-bd_dom_sf"/>
</dbReference>
<name>A0A4Q5J1C1_9ACTN</name>
<feature type="domain" description="Shikimate dehydrogenase substrate binding N-terminal" evidence="3">
    <location>
        <begin position="8"/>
        <end position="89"/>
    </location>
</feature>
<evidence type="ECO:0000313" key="5">
    <source>
        <dbReference type="EMBL" id="RYU11221.1"/>
    </source>
</evidence>
<comment type="caution">
    <text evidence="5">The sequence shown here is derived from an EMBL/GenBank/DDBJ whole genome shotgun (WGS) entry which is preliminary data.</text>
</comment>
<keyword evidence="6" id="KW-1185">Reference proteome</keyword>
<evidence type="ECO:0000313" key="6">
    <source>
        <dbReference type="Proteomes" id="UP000291189"/>
    </source>
</evidence>
<dbReference type="Pfam" id="PF08501">
    <property type="entry name" value="Shikimate_dh_N"/>
    <property type="match status" value="1"/>
</dbReference>
<dbReference type="GO" id="GO:0009073">
    <property type="term" value="P:aromatic amino acid family biosynthetic process"/>
    <property type="evidence" value="ECO:0007669"/>
    <property type="project" value="UniProtKB-KW"/>
</dbReference>
<dbReference type="PANTHER" id="PTHR21089:SF1">
    <property type="entry name" value="BIFUNCTIONAL 3-DEHYDROQUINATE DEHYDRATASE_SHIKIMATE DEHYDROGENASE, CHLOROPLASTIC"/>
    <property type="match status" value="1"/>
</dbReference>
<evidence type="ECO:0000259" key="4">
    <source>
        <dbReference type="Pfam" id="PF18317"/>
    </source>
</evidence>
<dbReference type="CDD" id="cd01065">
    <property type="entry name" value="NAD_bind_Shikimate_DH"/>
    <property type="match status" value="1"/>
</dbReference>
<dbReference type="OrthoDB" id="9776868at2"/>
<dbReference type="EMBL" id="SDPU01000025">
    <property type="protein sequence ID" value="RYU11221.1"/>
    <property type="molecule type" value="Genomic_DNA"/>
</dbReference>
<keyword evidence="5" id="KW-0560">Oxidoreductase</keyword>
<keyword evidence="2" id="KW-0057">Aromatic amino acid biosynthesis</keyword>
<keyword evidence="2" id="KW-0028">Amino-acid biosynthesis</keyword>
<dbReference type="Pfam" id="PF18317">
    <property type="entry name" value="SDH_C"/>
    <property type="match status" value="1"/>
</dbReference>
<gene>
    <name evidence="5" type="ORF">ETU37_14395</name>
</gene>
<dbReference type="InterPro" id="IPR013708">
    <property type="entry name" value="Shikimate_DH-bd_N"/>
</dbReference>
<dbReference type="Proteomes" id="UP000291189">
    <property type="component" value="Unassembled WGS sequence"/>
</dbReference>
<evidence type="ECO:0000256" key="2">
    <source>
        <dbReference type="ARBA" id="ARBA00023141"/>
    </source>
</evidence>
<feature type="domain" description="SDH C-terminal" evidence="4">
    <location>
        <begin position="238"/>
        <end position="267"/>
    </location>
</feature>
<dbReference type="AlphaFoldDB" id="A0A4Q5J1C1"/>
<dbReference type="PANTHER" id="PTHR21089">
    <property type="entry name" value="SHIKIMATE DEHYDROGENASE"/>
    <property type="match status" value="1"/>
</dbReference>